<evidence type="ECO:0000256" key="1">
    <source>
        <dbReference type="ARBA" id="ARBA00023002"/>
    </source>
</evidence>
<dbReference type="Proteomes" id="UP001143309">
    <property type="component" value="Unassembled WGS sequence"/>
</dbReference>
<evidence type="ECO:0000259" key="2">
    <source>
        <dbReference type="SMART" id="SM00903"/>
    </source>
</evidence>
<dbReference type="GO" id="GO:0010181">
    <property type="term" value="F:FMN binding"/>
    <property type="evidence" value="ECO:0007669"/>
    <property type="project" value="InterPro"/>
</dbReference>
<dbReference type="SUPFAM" id="SSF50475">
    <property type="entry name" value="FMN-binding split barrel"/>
    <property type="match status" value="1"/>
</dbReference>
<keyword evidence="1" id="KW-0560">Oxidoreductase</keyword>
<evidence type="ECO:0000313" key="4">
    <source>
        <dbReference type="Proteomes" id="UP001143309"/>
    </source>
</evidence>
<dbReference type="RefSeq" id="WP_271199829.1">
    <property type="nucleotide sequence ID" value="NZ_BSFL01000001.1"/>
</dbReference>
<protein>
    <submittedName>
        <fullName evidence="3">4-hydroxyphenylacetate 3-monooxygenase, reductase component</fullName>
    </submittedName>
</protein>
<dbReference type="SMART" id="SM00903">
    <property type="entry name" value="Flavin_Reduct"/>
    <property type="match status" value="1"/>
</dbReference>
<dbReference type="InterPro" id="IPR002563">
    <property type="entry name" value="Flavin_Rdtase-like_dom"/>
</dbReference>
<accession>A0A9W6JP95</accession>
<dbReference type="InterPro" id="IPR050268">
    <property type="entry name" value="NADH-dep_flavin_reductase"/>
</dbReference>
<comment type="caution">
    <text evidence="3">The sequence shown here is derived from an EMBL/GenBank/DDBJ whole genome shotgun (WGS) entry which is preliminary data.</text>
</comment>
<dbReference type="AlphaFoldDB" id="A0A9W6JP95"/>
<organism evidence="3 4">
    <name type="scientific">Methylopila turkensis</name>
    <dbReference type="NCBI Taxonomy" id="1437816"/>
    <lineage>
        <taxon>Bacteria</taxon>
        <taxon>Pseudomonadati</taxon>
        <taxon>Pseudomonadota</taxon>
        <taxon>Alphaproteobacteria</taxon>
        <taxon>Hyphomicrobiales</taxon>
        <taxon>Methylopilaceae</taxon>
        <taxon>Methylopila</taxon>
    </lineage>
</organism>
<dbReference type="InterPro" id="IPR012349">
    <property type="entry name" value="Split_barrel_FMN-bd"/>
</dbReference>
<dbReference type="PANTHER" id="PTHR30466">
    <property type="entry name" value="FLAVIN REDUCTASE"/>
    <property type="match status" value="1"/>
</dbReference>
<dbReference type="PANTHER" id="PTHR30466:SF1">
    <property type="entry name" value="FMN REDUCTASE (NADH) RUTF"/>
    <property type="match status" value="1"/>
</dbReference>
<reference evidence="3" key="1">
    <citation type="journal article" date="2014" name="Int. J. Syst. Evol. Microbiol.">
        <title>Complete genome sequence of Corynebacterium casei LMG S-19264T (=DSM 44701T), isolated from a smear-ripened cheese.</title>
        <authorList>
            <consortium name="US DOE Joint Genome Institute (JGI-PGF)"/>
            <person name="Walter F."/>
            <person name="Albersmeier A."/>
            <person name="Kalinowski J."/>
            <person name="Ruckert C."/>
        </authorList>
    </citation>
    <scope>NUCLEOTIDE SEQUENCE</scope>
    <source>
        <strain evidence="3">VKM B-2748</strain>
    </source>
</reference>
<feature type="domain" description="Flavin reductase like" evidence="2">
    <location>
        <begin position="15"/>
        <end position="163"/>
    </location>
</feature>
<sequence length="175" mass="18457">MTAKDKSAARFREAMSRVPMAVHVVTTDGPGGRHGATATAVTSVTDAPPTLLVCLNRTSAIAAKALANGIVAVSTLREDHEPVARAFARSSGGRPDDRFEVGRWERRVTGAPVLVDAIASFEGRVTATHEVGSHVVLMVELDGVIAPETEREGLLYRRRAYASAAEARAADPADA</sequence>
<dbReference type="Pfam" id="PF01613">
    <property type="entry name" value="Flavin_Reduct"/>
    <property type="match status" value="1"/>
</dbReference>
<evidence type="ECO:0000313" key="3">
    <source>
        <dbReference type="EMBL" id="GLK79369.1"/>
    </source>
</evidence>
<dbReference type="Gene3D" id="2.30.110.10">
    <property type="entry name" value="Electron Transport, Fmn-binding Protein, Chain A"/>
    <property type="match status" value="1"/>
</dbReference>
<dbReference type="GO" id="GO:0042602">
    <property type="term" value="F:riboflavin reductase (NADPH) activity"/>
    <property type="evidence" value="ECO:0007669"/>
    <property type="project" value="TreeGrafter"/>
</dbReference>
<name>A0A9W6JP95_9HYPH</name>
<dbReference type="GO" id="GO:0006208">
    <property type="term" value="P:pyrimidine nucleobase catabolic process"/>
    <property type="evidence" value="ECO:0007669"/>
    <property type="project" value="TreeGrafter"/>
</dbReference>
<keyword evidence="4" id="KW-1185">Reference proteome</keyword>
<proteinExistence type="predicted"/>
<dbReference type="EMBL" id="BSFL01000001">
    <property type="protein sequence ID" value="GLK79369.1"/>
    <property type="molecule type" value="Genomic_DNA"/>
</dbReference>
<gene>
    <name evidence="3" type="primary">hpaC</name>
    <name evidence="3" type="ORF">GCM10008174_11100</name>
</gene>
<reference evidence="3" key="2">
    <citation type="submission" date="2023-01" db="EMBL/GenBank/DDBJ databases">
        <authorList>
            <person name="Sun Q."/>
            <person name="Evtushenko L."/>
        </authorList>
    </citation>
    <scope>NUCLEOTIDE SEQUENCE</scope>
    <source>
        <strain evidence="3">VKM B-2748</strain>
    </source>
</reference>